<dbReference type="AlphaFoldDB" id="A0A841APC4"/>
<dbReference type="RefSeq" id="WP_184239821.1">
    <property type="nucleotide sequence ID" value="NZ_JACHMJ010000001.1"/>
</dbReference>
<gene>
    <name evidence="2" type="ORF">HD599_003370</name>
</gene>
<keyword evidence="3" id="KW-1185">Reference proteome</keyword>
<feature type="transmembrane region" description="Helical" evidence="1">
    <location>
        <begin position="101"/>
        <end position="119"/>
    </location>
</feature>
<sequence>MFSILTQTLRLVAARWPVLLAWYLAGWLVRYLVIEVASTAGAYSALAGLMILPLATLARLASFIGMFLALRDVMPSFADMKRRGVDDIDRTTEGRTGPGRVYDIFLVSILPFFAFYAAWKFLGDDLGEYAQKALPKIDYFTRDDTTGAILDLRLEPLTIAVIVLAFAGRYLIKRNQEKLPKWTAILAVYFEAVWVYLTFFFISNYSNDFNDWLSNRAVMHWLADFRGWISSLFAPVGWVWDGVEWAIGEAGGLLLLPVAWLAIAGVVYGRALAAQKIAYRPRNRYYESARSRVSALPKGVVRRAADVGNDFLERWRPLANAFVLMWRAGVVPLGLYVLAYTVLEAGTTWAFMGVIQVVGPHNLDTWWMNLDSIYSFGIDAIIEPLRICLIAAGYDYCLRKLEERREVAAATGTEPEPSPAATA</sequence>
<organism evidence="2 3">
    <name type="scientific">Conyzicola lurida</name>
    <dbReference type="NCBI Taxonomy" id="1172621"/>
    <lineage>
        <taxon>Bacteria</taxon>
        <taxon>Bacillati</taxon>
        <taxon>Actinomycetota</taxon>
        <taxon>Actinomycetes</taxon>
        <taxon>Micrococcales</taxon>
        <taxon>Microbacteriaceae</taxon>
        <taxon>Conyzicola</taxon>
    </lineage>
</organism>
<keyword evidence="1" id="KW-0812">Transmembrane</keyword>
<proteinExistence type="predicted"/>
<feature type="transmembrane region" description="Helical" evidence="1">
    <location>
        <begin position="250"/>
        <end position="273"/>
    </location>
</feature>
<feature type="transmembrane region" description="Helical" evidence="1">
    <location>
        <begin position="12"/>
        <end position="33"/>
    </location>
</feature>
<evidence type="ECO:0008006" key="4">
    <source>
        <dbReference type="Google" id="ProtNLM"/>
    </source>
</evidence>
<feature type="transmembrane region" description="Helical" evidence="1">
    <location>
        <begin position="45"/>
        <end position="70"/>
    </location>
</feature>
<accession>A0A841APC4</accession>
<dbReference type="EMBL" id="JACHMJ010000001">
    <property type="protein sequence ID" value="MBB5845047.1"/>
    <property type="molecule type" value="Genomic_DNA"/>
</dbReference>
<keyword evidence="1" id="KW-1133">Transmembrane helix</keyword>
<feature type="transmembrane region" description="Helical" evidence="1">
    <location>
        <begin position="373"/>
        <end position="394"/>
    </location>
</feature>
<protein>
    <recommendedName>
        <fullName evidence="4">Transmembrane protein</fullName>
    </recommendedName>
</protein>
<evidence type="ECO:0000313" key="2">
    <source>
        <dbReference type="EMBL" id="MBB5845047.1"/>
    </source>
</evidence>
<feature type="transmembrane region" description="Helical" evidence="1">
    <location>
        <begin position="184"/>
        <end position="202"/>
    </location>
</feature>
<feature type="transmembrane region" description="Helical" evidence="1">
    <location>
        <begin position="154"/>
        <end position="172"/>
    </location>
</feature>
<name>A0A841APC4_9MICO</name>
<evidence type="ECO:0000256" key="1">
    <source>
        <dbReference type="SAM" id="Phobius"/>
    </source>
</evidence>
<comment type="caution">
    <text evidence="2">The sequence shown here is derived from an EMBL/GenBank/DDBJ whole genome shotgun (WGS) entry which is preliminary data.</text>
</comment>
<keyword evidence="1" id="KW-0472">Membrane</keyword>
<reference evidence="2 3" key="1">
    <citation type="submission" date="2020-08" db="EMBL/GenBank/DDBJ databases">
        <title>Sequencing the genomes of 1000 actinobacteria strains.</title>
        <authorList>
            <person name="Klenk H.-P."/>
        </authorList>
    </citation>
    <scope>NUCLEOTIDE SEQUENCE [LARGE SCALE GENOMIC DNA]</scope>
    <source>
        <strain evidence="2 3">DSM 105784</strain>
    </source>
</reference>
<evidence type="ECO:0000313" key="3">
    <source>
        <dbReference type="Proteomes" id="UP000536685"/>
    </source>
</evidence>
<feature type="transmembrane region" description="Helical" evidence="1">
    <location>
        <begin position="324"/>
        <end position="343"/>
    </location>
</feature>
<dbReference type="Proteomes" id="UP000536685">
    <property type="component" value="Unassembled WGS sequence"/>
</dbReference>